<organism evidence="12 13">
    <name type="scientific">Streptomyces sirii</name>
    <dbReference type="NCBI Taxonomy" id="3127701"/>
    <lineage>
        <taxon>Bacteria</taxon>
        <taxon>Bacillati</taxon>
        <taxon>Actinomycetota</taxon>
        <taxon>Actinomycetes</taxon>
        <taxon>Kitasatosporales</taxon>
        <taxon>Streptomycetaceae</taxon>
        <taxon>Streptomyces</taxon>
    </lineage>
</organism>
<reference evidence="12 13" key="1">
    <citation type="submission" date="2024-03" db="EMBL/GenBank/DDBJ databases">
        <title>The complete genome of Streptomyces sirii sp.nov.</title>
        <authorList>
            <person name="Zakalyukina Y.V."/>
            <person name="Belik A.R."/>
            <person name="Biryukov M.V."/>
            <person name="Baturina O.A."/>
            <person name="Kabilov M.R."/>
        </authorList>
    </citation>
    <scope>NUCLEOTIDE SEQUENCE [LARGE SCALE GENOMIC DNA]</scope>
    <source>
        <strain evidence="12 13">BP-8</strain>
    </source>
</reference>
<comment type="similarity">
    <text evidence="2 8">Belongs to the protease inhibitor I16 (SSI) family.</text>
</comment>
<evidence type="ECO:0000256" key="4">
    <source>
        <dbReference type="ARBA" id="ARBA00022525"/>
    </source>
</evidence>
<comment type="subunit">
    <text evidence="3">Homodimer.</text>
</comment>
<evidence type="ECO:0000256" key="7">
    <source>
        <dbReference type="ARBA" id="ARBA00023157"/>
    </source>
</evidence>
<keyword evidence="13" id="KW-1185">Reference proteome</keyword>
<name>A0ABZ2R0C8_9ACTN</name>
<evidence type="ECO:0000256" key="2">
    <source>
        <dbReference type="ARBA" id="ARBA00010472"/>
    </source>
</evidence>
<dbReference type="EMBL" id="CP147982">
    <property type="protein sequence ID" value="WXK81151.1"/>
    <property type="molecule type" value="Genomic_DNA"/>
</dbReference>
<gene>
    <name evidence="12" type="ORF">WAB15_36910</name>
</gene>
<dbReference type="InterPro" id="IPR023549">
    <property type="entry name" value="Subtilisin_inhibitor"/>
</dbReference>
<keyword evidence="4" id="KW-0964">Secreted</keyword>
<feature type="signal peptide" evidence="10">
    <location>
        <begin position="1"/>
        <end position="30"/>
    </location>
</feature>
<dbReference type="PRINTS" id="PR00294">
    <property type="entry name" value="SSBTLNINHBTR"/>
</dbReference>
<feature type="compositionally biased region" description="Pro residues" evidence="9">
    <location>
        <begin position="42"/>
        <end position="88"/>
    </location>
</feature>
<feature type="chain" id="PRO_5046685263" evidence="10">
    <location>
        <begin position="31"/>
        <end position="195"/>
    </location>
</feature>
<keyword evidence="6 8" id="KW-0722">Serine protease inhibitor</keyword>
<dbReference type="RefSeq" id="WP_407288972.1">
    <property type="nucleotide sequence ID" value="NZ_CP147982.1"/>
</dbReference>
<evidence type="ECO:0000256" key="5">
    <source>
        <dbReference type="ARBA" id="ARBA00022690"/>
    </source>
</evidence>
<evidence type="ECO:0000313" key="13">
    <source>
        <dbReference type="Proteomes" id="UP001626628"/>
    </source>
</evidence>
<dbReference type="Pfam" id="PF00720">
    <property type="entry name" value="SSI"/>
    <property type="match status" value="1"/>
</dbReference>
<proteinExistence type="inferred from homology"/>
<feature type="region of interest" description="Disordered" evidence="9">
    <location>
        <begin position="34"/>
        <end position="94"/>
    </location>
</feature>
<evidence type="ECO:0000256" key="9">
    <source>
        <dbReference type="SAM" id="MobiDB-lite"/>
    </source>
</evidence>
<dbReference type="InterPro" id="IPR036819">
    <property type="entry name" value="Subtilisin_inhibitor-like_sf"/>
</dbReference>
<sequence>MPVRRRHRRHTSARAALPAAVLATVSAALAGTFLPTPAGAAEPPPPAAAEPKPPAAAEPKPPAAAEPKPPAAAEPKPPAAAEPKPPAAAGPKPAAADQGLLLTVSGDGNTWIRGVRLGCPDTYGRHPHALAACNALTWARGDLDALPGEPHGCTKQFAPVTVSARGTFRGAAVDWHQEFANLCTMDSATGPVFRF</sequence>
<evidence type="ECO:0000313" key="12">
    <source>
        <dbReference type="EMBL" id="WXK81151.1"/>
    </source>
</evidence>
<comment type="subcellular location">
    <subcellularLocation>
        <location evidence="1">Secreted</location>
    </subcellularLocation>
</comment>
<evidence type="ECO:0000256" key="10">
    <source>
        <dbReference type="SAM" id="SignalP"/>
    </source>
</evidence>
<evidence type="ECO:0000259" key="11">
    <source>
        <dbReference type="Pfam" id="PF00720"/>
    </source>
</evidence>
<evidence type="ECO:0000256" key="1">
    <source>
        <dbReference type="ARBA" id="ARBA00004613"/>
    </source>
</evidence>
<dbReference type="InterPro" id="IPR000691">
    <property type="entry name" value="Prot_inh_I16_SSI"/>
</dbReference>
<keyword evidence="7" id="KW-1015">Disulfide bond</keyword>
<keyword evidence="10" id="KW-0732">Signal</keyword>
<evidence type="ECO:0000256" key="3">
    <source>
        <dbReference type="ARBA" id="ARBA00011738"/>
    </source>
</evidence>
<dbReference type="Gene3D" id="3.30.350.10">
    <property type="entry name" value="Subtilisin inhibitor-like"/>
    <property type="match status" value="1"/>
</dbReference>
<feature type="domain" description="Subtilisin inhibitor" evidence="11">
    <location>
        <begin position="100"/>
        <end position="181"/>
    </location>
</feature>
<keyword evidence="5 8" id="KW-0646">Protease inhibitor</keyword>
<evidence type="ECO:0000256" key="8">
    <source>
        <dbReference type="RuleBase" id="RU003471"/>
    </source>
</evidence>
<evidence type="ECO:0000256" key="6">
    <source>
        <dbReference type="ARBA" id="ARBA00022900"/>
    </source>
</evidence>
<accession>A0ABZ2R0C8</accession>
<dbReference type="SUPFAM" id="SSF55399">
    <property type="entry name" value="Subtilisin inhibitor"/>
    <property type="match status" value="1"/>
</dbReference>
<dbReference type="Proteomes" id="UP001626628">
    <property type="component" value="Chromosome"/>
</dbReference>
<protein>
    <submittedName>
        <fullName evidence="12">SSI family serine proteinase inhibitor</fullName>
    </submittedName>
</protein>